<gene>
    <name evidence="1" type="ORF">GV68_09645</name>
</gene>
<name>A0A922P381_9HYPH</name>
<keyword evidence="2" id="KW-1185">Reference proteome</keyword>
<dbReference type="EMBL" id="JOKJ01000002">
    <property type="protein sequence ID" value="KEQ10525.1"/>
    <property type="molecule type" value="Genomic_DNA"/>
</dbReference>
<sequence>MSVGFCMMQNTPVPDLRRHDMTQTSHSTFEPQELALLQRCYAGVSIQRRLLGDADEANRLAAQIFQLYRDGVRDETELRARLSGRMPQAH</sequence>
<evidence type="ECO:0000313" key="2">
    <source>
        <dbReference type="Proteomes" id="UP000052167"/>
    </source>
</evidence>
<comment type="caution">
    <text evidence="1">The sequence shown here is derived from an EMBL/GenBank/DDBJ whole genome shotgun (WGS) entry which is preliminary data.</text>
</comment>
<reference evidence="1 2" key="1">
    <citation type="submission" date="2014-06" db="EMBL/GenBank/DDBJ databases">
        <title>Rhizobium pelagicum/R2-400B4.</title>
        <authorList>
            <person name="Kimes N.E."/>
            <person name="Lopez-Perez M."/>
        </authorList>
    </citation>
    <scope>NUCLEOTIDE SEQUENCE [LARGE SCALE GENOMIC DNA]</scope>
    <source>
        <strain evidence="1 2">R2-400B4</strain>
    </source>
</reference>
<protein>
    <submittedName>
        <fullName evidence="1">Uncharacterized protein</fullName>
    </submittedName>
</protein>
<accession>A0A922P381</accession>
<organism evidence="1 2">
    <name type="scientific">Pseudorhizobium pelagicum</name>
    <dbReference type="NCBI Taxonomy" id="1509405"/>
    <lineage>
        <taxon>Bacteria</taxon>
        <taxon>Pseudomonadati</taxon>
        <taxon>Pseudomonadota</taxon>
        <taxon>Alphaproteobacteria</taxon>
        <taxon>Hyphomicrobiales</taxon>
        <taxon>Rhizobiaceae</taxon>
        <taxon>Rhizobium/Agrobacterium group</taxon>
        <taxon>Pseudorhizobium</taxon>
    </lineage>
</organism>
<dbReference type="Proteomes" id="UP000052167">
    <property type="component" value="Unassembled WGS sequence"/>
</dbReference>
<evidence type="ECO:0000313" key="1">
    <source>
        <dbReference type="EMBL" id="KEQ10525.1"/>
    </source>
</evidence>
<dbReference type="AlphaFoldDB" id="A0A922P381"/>
<proteinExistence type="predicted"/>